<evidence type="ECO:0000313" key="1">
    <source>
        <dbReference type="EMBL" id="OEU08680.1"/>
    </source>
</evidence>
<dbReference type="KEGG" id="fcy:FRACYDRAFT_165160"/>
<proteinExistence type="predicted"/>
<keyword evidence="2" id="KW-1185">Reference proteome</keyword>
<feature type="non-terminal residue" evidence="1">
    <location>
        <position position="1"/>
    </location>
</feature>
<dbReference type="AlphaFoldDB" id="A0A1E7ERP2"/>
<reference evidence="1 2" key="1">
    <citation type="submission" date="2016-09" db="EMBL/GenBank/DDBJ databases">
        <title>Extensive genetic diversity and differential bi-allelic expression allows diatom success in the polar Southern Ocean.</title>
        <authorList>
            <consortium name="DOE Joint Genome Institute"/>
            <person name="Mock T."/>
            <person name="Otillar R.P."/>
            <person name="Strauss J."/>
            <person name="Dupont C."/>
            <person name="Frickenhaus S."/>
            <person name="Maumus F."/>
            <person name="Mcmullan M."/>
            <person name="Sanges R."/>
            <person name="Schmutz J."/>
            <person name="Toseland A."/>
            <person name="Valas R."/>
            <person name="Veluchamy A."/>
            <person name="Ward B.J."/>
            <person name="Allen A."/>
            <person name="Barry K."/>
            <person name="Falciatore A."/>
            <person name="Ferrante M."/>
            <person name="Fortunato A.E."/>
            <person name="Gloeckner G."/>
            <person name="Gruber A."/>
            <person name="Hipkin R."/>
            <person name="Janech M."/>
            <person name="Kroth P."/>
            <person name="Leese F."/>
            <person name="Lindquist E."/>
            <person name="Lyon B.R."/>
            <person name="Martin J."/>
            <person name="Mayer C."/>
            <person name="Parker M."/>
            <person name="Quesneville H."/>
            <person name="Raymond J."/>
            <person name="Uhlig C."/>
            <person name="Valentin K.U."/>
            <person name="Worden A.Z."/>
            <person name="Armbrust E.V."/>
            <person name="Bowler C."/>
            <person name="Green B."/>
            <person name="Moulton V."/>
            <person name="Van Oosterhout C."/>
            <person name="Grigoriev I."/>
        </authorList>
    </citation>
    <scope>NUCLEOTIDE SEQUENCE [LARGE SCALE GENOMIC DNA]</scope>
    <source>
        <strain evidence="1 2">CCMP1102</strain>
    </source>
</reference>
<feature type="non-terminal residue" evidence="1">
    <location>
        <position position="64"/>
    </location>
</feature>
<name>A0A1E7ERP2_9STRA</name>
<accession>A0A1E7ERP2</accession>
<dbReference type="InParanoid" id="A0A1E7ERP2"/>
<sequence>GRRWLVGKVTKAIYGTLLGARLFYNKLRAFLESIGFIVNDYDECTFNKMIDGKQCTIQFHVDDL</sequence>
<evidence type="ECO:0008006" key="3">
    <source>
        <dbReference type="Google" id="ProtNLM"/>
    </source>
</evidence>
<protein>
    <recommendedName>
        <fullName evidence="3">Reverse transcriptase Ty1/copia-type domain-containing protein</fullName>
    </recommendedName>
</protein>
<gene>
    <name evidence="1" type="ORF">FRACYDRAFT_165160</name>
</gene>
<dbReference type="Proteomes" id="UP000095751">
    <property type="component" value="Unassembled WGS sequence"/>
</dbReference>
<dbReference type="EMBL" id="KV784379">
    <property type="protein sequence ID" value="OEU08680.1"/>
    <property type="molecule type" value="Genomic_DNA"/>
</dbReference>
<organism evidence="1 2">
    <name type="scientific">Fragilariopsis cylindrus CCMP1102</name>
    <dbReference type="NCBI Taxonomy" id="635003"/>
    <lineage>
        <taxon>Eukaryota</taxon>
        <taxon>Sar</taxon>
        <taxon>Stramenopiles</taxon>
        <taxon>Ochrophyta</taxon>
        <taxon>Bacillariophyta</taxon>
        <taxon>Bacillariophyceae</taxon>
        <taxon>Bacillariophycidae</taxon>
        <taxon>Bacillariales</taxon>
        <taxon>Bacillariaceae</taxon>
        <taxon>Fragilariopsis</taxon>
    </lineage>
</organism>
<dbReference type="OrthoDB" id="43295at2759"/>
<evidence type="ECO:0000313" key="2">
    <source>
        <dbReference type="Proteomes" id="UP000095751"/>
    </source>
</evidence>